<organism evidence="1 2">
    <name type="scientific">Streptomyces rubradiris</name>
    <name type="common">Streptomyces achromogenes subsp. rubradiris</name>
    <dbReference type="NCBI Taxonomy" id="285531"/>
    <lineage>
        <taxon>Bacteria</taxon>
        <taxon>Bacillati</taxon>
        <taxon>Actinomycetota</taxon>
        <taxon>Actinomycetes</taxon>
        <taxon>Kitasatosporales</taxon>
        <taxon>Streptomycetaceae</taxon>
        <taxon>Streptomyces</taxon>
    </lineage>
</organism>
<dbReference type="EMBL" id="BNEA01000007">
    <property type="protein sequence ID" value="GHI52578.1"/>
    <property type="molecule type" value="Genomic_DNA"/>
</dbReference>
<proteinExistence type="predicted"/>
<dbReference type="RefSeq" id="WP_189991430.1">
    <property type="nucleotide sequence ID" value="NZ_BNCB01000003.1"/>
</dbReference>
<protein>
    <recommendedName>
        <fullName evidence="3">BioF2-like acetyltransferase domain-containing protein</fullName>
    </recommendedName>
</protein>
<keyword evidence="2" id="KW-1185">Reference proteome</keyword>
<reference evidence="2" key="1">
    <citation type="submission" date="2023-07" db="EMBL/GenBank/DDBJ databases">
        <title>Whole genome shotgun sequence of Streptomyces achromogenes subsp. rubradiris NBRC 14000.</title>
        <authorList>
            <person name="Komaki H."/>
            <person name="Tamura T."/>
        </authorList>
    </citation>
    <scope>NUCLEOTIDE SEQUENCE [LARGE SCALE GENOMIC DNA]</scope>
    <source>
        <strain evidence="2">NBRC 14000</strain>
    </source>
</reference>
<evidence type="ECO:0000313" key="2">
    <source>
        <dbReference type="Proteomes" id="UP000646738"/>
    </source>
</evidence>
<dbReference type="SUPFAM" id="SSF55729">
    <property type="entry name" value="Acyl-CoA N-acyltransferases (Nat)"/>
    <property type="match status" value="1"/>
</dbReference>
<dbReference type="Proteomes" id="UP000646738">
    <property type="component" value="Unassembled WGS sequence"/>
</dbReference>
<dbReference type="InterPro" id="IPR007434">
    <property type="entry name" value="FemAB-like"/>
</dbReference>
<sequence length="382" mass="41041">MPTRPQDPAQERDRGLPHGVHAADRAADLPCEGWDALAGPGDLFLTCRWLHVAEATAGVPMTYLWTERDGAPVAALATALATPSVPWALGRPDVVLDNSAQAGLPGAAAFRAGLGADATAALLPTLLAGGRHLGNTRLLCGLSATEDDMARLVAAAETLARRAGAASVCFLYLGDTAESDRCLGKLLTARGYESFTSGQYSTLRVPEDGYEGYLAALPRKRRVSVAAERRRIRAAGVRTTLEPLAAADLARFAALEAELLRKYGIAWAPDQSLPLLHQVRDLFGDDAFAMVARADGEIRGFTLVLRHGTDWYARQTGYDYAYQRSSGLPLYFELVYYRLLEEAAAAGVSTLHYGLGSTDTKRSRGCVAADQLARVLRLRERG</sequence>
<comment type="caution">
    <text evidence="1">The sequence shown here is derived from an EMBL/GenBank/DDBJ whole genome shotgun (WGS) entry which is preliminary data.</text>
</comment>
<gene>
    <name evidence="1" type="ORF">Srubr_24240</name>
</gene>
<accession>A0ABQ3R9Q7</accession>
<evidence type="ECO:0000313" key="1">
    <source>
        <dbReference type="EMBL" id="GHI52578.1"/>
    </source>
</evidence>
<name>A0ABQ3R9Q7_STRRR</name>
<evidence type="ECO:0008006" key="3">
    <source>
        <dbReference type="Google" id="ProtNLM"/>
    </source>
</evidence>
<dbReference type="InterPro" id="IPR016181">
    <property type="entry name" value="Acyl_CoA_acyltransferase"/>
</dbReference>
<dbReference type="Pfam" id="PF04339">
    <property type="entry name" value="FemAB_like"/>
    <property type="match status" value="1"/>
</dbReference>
<dbReference type="Gene3D" id="3.40.630.30">
    <property type="match status" value="1"/>
</dbReference>